<organism evidence="3">
    <name type="scientific">Schizophyllum commune (strain H4-8 / FGSC 9210)</name>
    <name type="common">Split gill fungus</name>
    <dbReference type="NCBI Taxonomy" id="578458"/>
    <lineage>
        <taxon>Eukaryota</taxon>
        <taxon>Fungi</taxon>
        <taxon>Dikarya</taxon>
        <taxon>Basidiomycota</taxon>
        <taxon>Agaricomycotina</taxon>
        <taxon>Agaricomycetes</taxon>
        <taxon>Agaricomycetidae</taxon>
        <taxon>Agaricales</taxon>
        <taxon>Schizophyllaceae</taxon>
        <taxon>Schizophyllum</taxon>
    </lineage>
</organism>
<reference evidence="2 3" key="1">
    <citation type="journal article" date="2010" name="Nat. Biotechnol.">
        <title>Genome sequence of the model mushroom Schizophyllum commune.</title>
        <authorList>
            <person name="Ohm R.A."/>
            <person name="de Jong J.F."/>
            <person name="Lugones L.G."/>
            <person name="Aerts A."/>
            <person name="Kothe E."/>
            <person name="Stajich J.E."/>
            <person name="de Vries R.P."/>
            <person name="Record E."/>
            <person name="Levasseur A."/>
            <person name="Baker S.E."/>
            <person name="Bartholomew K.A."/>
            <person name="Coutinho P.M."/>
            <person name="Erdmann S."/>
            <person name="Fowler T.J."/>
            <person name="Gathman A.C."/>
            <person name="Lombard V."/>
            <person name="Henrissat B."/>
            <person name="Knabe N."/>
            <person name="Kuees U."/>
            <person name="Lilly W.W."/>
            <person name="Lindquist E."/>
            <person name="Lucas S."/>
            <person name="Magnuson J.K."/>
            <person name="Piumi F."/>
            <person name="Raudaskoski M."/>
            <person name="Salamov A."/>
            <person name="Schmutz J."/>
            <person name="Schwarze F.W.M.R."/>
            <person name="vanKuyk P.A."/>
            <person name="Horton J.S."/>
            <person name="Grigoriev I.V."/>
            <person name="Woesten H.A.B."/>
        </authorList>
    </citation>
    <scope>NUCLEOTIDE SEQUENCE [LARGE SCALE GENOMIC DNA]</scope>
    <source>
        <strain evidence="3">H4-8 / FGSC 9210</strain>
    </source>
</reference>
<evidence type="ECO:0000256" key="1">
    <source>
        <dbReference type="SAM" id="MobiDB-lite"/>
    </source>
</evidence>
<protein>
    <submittedName>
        <fullName evidence="2">Uncharacterized protein</fullName>
    </submittedName>
</protein>
<feature type="compositionally biased region" description="Basic and acidic residues" evidence="1">
    <location>
        <begin position="155"/>
        <end position="164"/>
    </location>
</feature>
<gene>
    <name evidence="2" type="ORF">SCHCODRAFT_235198</name>
</gene>
<dbReference type="Proteomes" id="UP000007431">
    <property type="component" value="Unassembled WGS sequence"/>
</dbReference>
<proteinExistence type="predicted"/>
<evidence type="ECO:0000313" key="3">
    <source>
        <dbReference type="Proteomes" id="UP000007431"/>
    </source>
</evidence>
<keyword evidence="3" id="KW-1185">Reference proteome</keyword>
<name>D8Q6Q0_SCHCM</name>
<dbReference type="OrthoDB" id="10485120at2759"/>
<dbReference type="AlphaFoldDB" id="D8Q6Q0"/>
<dbReference type="HOGENOM" id="CLU_521903_0_0_1"/>
<feature type="region of interest" description="Disordered" evidence="1">
    <location>
        <begin position="344"/>
        <end position="366"/>
    </location>
</feature>
<dbReference type="GeneID" id="9587154"/>
<accession>D8Q6Q0</accession>
<evidence type="ECO:0000313" key="2">
    <source>
        <dbReference type="EMBL" id="EFI96278.1"/>
    </source>
</evidence>
<sequence>MTDVGEAHKCSRRKCAYGRPSAELPDAWVCNKGLSNKGGCRRSRSREWFRMLGEQSALRGGPEEVERAIVHQEANRATFKPFSTAEPVNGGAQGRDAQAMLAMTRSPRQPSNLHWSTVMDGSVRHTYSKNQIAAALHEARRTEMPCDNPTTSTDDQTREPDAHRPSGSRVRAFGDDMTNAWRPGKEEPRIVLPEIVAVRISGECPVSRKFLKIVNRVGRAHNLIVRDPKTRMKVWAAVVVACHARFDPCTHLAFARFLFAWSNEYARYLKRKIRSERRAQKVLKALPSDEELRQRRTLYFARDDGDAWRPYAMEQAARRAEDERRVLQFVLQCKADTARRKAADAKRREAEAKKQAAEEEEEERRQAEERVRWFVEMMARETAKQQAESAASHDGGVARDAVARTTERPKGSSVEEALVNESAKQKASLTVSHNDCKVVGGGVVKGSGLPTSSAEESLGDGSIPMMRRQAASKTLTLALQRKVFRAPPVPYWSNGELKAYPTREDLQACWAALFDGALGGKK</sequence>
<feature type="compositionally biased region" description="Basic and acidic residues" evidence="1">
    <location>
        <begin position="401"/>
        <end position="410"/>
    </location>
</feature>
<feature type="region of interest" description="Disordered" evidence="1">
    <location>
        <begin position="144"/>
        <end position="179"/>
    </location>
</feature>
<dbReference type="RefSeq" id="XP_003031181.1">
    <property type="nucleotide sequence ID" value="XM_003031135.1"/>
</dbReference>
<dbReference type="InParanoid" id="D8Q6Q0"/>
<dbReference type="KEGG" id="scm:SCHCO_01097040"/>
<dbReference type="VEuPathDB" id="FungiDB:SCHCODRAFT_01097040"/>
<feature type="region of interest" description="Disordered" evidence="1">
    <location>
        <begin position="384"/>
        <end position="416"/>
    </location>
</feature>
<dbReference type="EMBL" id="GL377307">
    <property type="protein sequence ID" value="EFI96278.1"/>
    <property type="molecule type" value="Genomic_DNA"/>
</dbReference>